<dbReference type="Proteomes" id="UP000694545">
    <property type="component" value="Unplaced"/>
</dbReference>
<dbReference type="Ensembl" id="ENSVKKT00000029855.1">
    <property type="protein sequence ID" value="ENSVKKP00000029163.1"/>
    <property type="gene ID" value="ENSVKKG00000018765.1"/>
</dbReference>
<organism evidence="1 2">
    <name type="scientific">Varanus komodoensis</name>
    <name type="common">Komodo dragon</name>
    <dbReference type="NCBI Taxonomy" id="61221"/>
    <lineage>
        <taxon>Eukaryota</taxon>
        <taxon>Metazoa</taxon>
        <taxon>Chordata</taxon>
        <taxon>Craniata</taxon>
        <taxon>Vertebrata</taxon>
        <taxon>Euteleostomi</taxon>
        <taxon>Lepidosauria</taxon>
        <taxon>Squamata</taxon>
        <taxon>Bifurcata</taxon>
        <taxon>Unidentata</taxon>
        <taxon>Episquamata</taxon>
        <taxon>Toxicofera</taxon>
        <taxon>Anguimorpha</taxon>
        <taxon>Paleoanguimorpha</taxon>
        <taxon>Varanoidea</taxon>
        <taxon>Varanidae</taxon>
        <taxon>Varanus</taxon>
    </lineage>
</organism>
<reference evidence="1" key="2">
    <citation type="submission" date="2025-09" db="UniProtKB">
        <authorList>
            <consortium name="Ensembl"/>
        </authorList>
    </citation>
    <scope>IDENTIFICATION</scope>
</reference>
<dbReference type="AlphaFoldDB" id="A0A8D2Q9Q7"/>
<proteinExistence type="predicted"/>
<reference evidence="1" key="1">
    <citation type="submission" date="2025-08" db="UniProtKB">
        <authorList>
            <consortium name="Ensembl"/>
        </authorList>
    </citation>
    <scope>IDENTIFICATION</scope>
</reference>
<sequence length="166" mass="18549">MDGAVFLEIRERTQSGLLIIRQLKPESWPADITVLPSLLELKSGGGSKSIPLPPEVRIVPSSCRGLQYVPGDGLHMRLRVQADCSKSKTDLLLFLVSYVLSPSELASCKESRSYCEELSCNSTEQCRTEEGLTFSCKIGLIRFHTVNCCLFFLLLASEFFKILTWI</sequence>
<evidence type="ECO:0000313" key="1">
    <source>
        <dbReference type="Ensembl" id="ENSVKKP00000029163.1"/>
    </source>
</evidence>
<name>A0A8D2Q9Q7_VARKO</name>
<evidence type="ECO:0000313" key="2">
    <source>
        <dbReference type="Proteomes" id="UP000694545"/>
    </source>
</evidence>
<protein>
    <submittedName>
        <fullName evidence="1">Uncharacterized protein</fullName>
    </submittedName>
</protein>
<keyword evidence="2" id="KW-1185">Reference proteome</keyword>
<accession>A0A8D2Q9Q7</accession>